<name>A0ABS9ZAJ3_9HYPH</name>
<keyword evidence="3" id="KW-0963">Cytoplasm</keyword>
<evidence type="ECO:0000256" key="4">
    <source>
        <dbReference type="SAM" id="MobiDB-lite"/>
    </source>
</evidence>
<dbReference type="InterPro" id="IPR007453">
    <property type="entry name" value="DsrC/TusE"/>
</dbReference>
<feature type="region of interest" description="Disordered" evidence="4">
    <location>
        <begin position="1"/>
        <end position="25"/>
    </location>
</feature>
<evidence type="ECO:0000256" key="3">
    <source>
        <dbReference type="ARBA" id="ARBA00022490"/>
    </source>
</evidence>
<sequence>MPYTNASLAIPESMQAAPQGDTHHLPPWSEDIARDLAAKEGIELTPEHWEVVHLLRNHYRLRGHSLTGTKLLRALEEPFGMRGGLKHLYELFPGGPVSQGSRIAGVPAPPYSRDLSFGTVE</sequence>
<dbReference type="Gene3D" id="1.10.10.370">
    <property type="entry name" value="DsrC-like protein, C-terminal domain"/>
    <property type="match status" value="1"/>
</dbReference>
<dbReference type="Proteomes" id="UP001139104">
    <property type="component" value="Unassembled WGS sequence"/>
</dbReference>
<comment type="caution">
    <text evidence="5">The sequence shown here is derived from an EMBL/GenBank/DDBJ whole genome shotgun (WGS) entry which is preliminary data.</text>
</comment>
<evidence type="ECO:0000256" key="1">
    <source>
        <dbReference type="ARBA" id="ARBA00004496"/>
    </source>
</evidence>
<dbReference type="Pfam" id="PF04358">
    <property type="entry name" value="DsrC"/>
    <property type="match status" value="1"/>
</dbReference>
<comment type="similarity">
    <text evidence="2">Belongs to the DsrC/TusE family.</text>
</comment>
<dbReference type="PANTHER" id="PTHR37010:SF1">
    <property type="entry name" value="SULFURTRANSFERASE TUSE"/>
    <property type="match status" value="1"/>
</dbReference>
<evidence type="ECO:0000256" key="2">
    <source>
        <dbReference type="ARBA" id="ARBA00005718"/>
    </source>
</evidence>
<keyword evidence="6" id="KW-1185">Reference proteome</keyword>
<dbReference type="SUPFAM" id="SSF69721">
    <property type="entry name" value="DsrC, the gamma subunit of dissimilatory sulfite reductase"/>
    <property type="match status" value="1"/>
</dbReference>
<dbReference type="RefSeq" id="WP_243068554.1">
    <property type="nucleotide sequence ID" value="NZ_JAIVFK010000005.1"/>
</dbReference>
<dbReference type="NCBIfam" id="TIGR03342">
    <property type="entry name" value="dsrC_tusE_dsvC"/>
    <property type="match status" value="1"/>
</dbReference>
<reference evidence="5" key="1">
    <citation type="journal article" date="2022" name="ISME J.">
        <title>Identification of active gaseous-alkane degraders at natural gas seeps.</title>
        <authorList>
            <person name="Farhan Ul Haque M."/>
            <person name="Hernandez M."/>
            <person name="Crombie A.T."/>
            <person name="Murrell J.C."/>
        </authorList>
    </citation>
    <scope>NUCLEOTIDE SEQUENCE</scope>
    <source>
        <strain evidence="5">PC2</strain>
    </source>
</reference>
<dbReference type="EMBL" id="JAIVFP010000001">
    <property type="protein sequence ID" value="MCI4684668.1"/>
    <property type="molecule type" value="Genomic_DNA"/>
</dbReference>
<comment type="subcellular location">
    <subcellularLocation>
        <location evidence="1">Cytoplasm</location>
    </subcellularLocation>
</comment>
<proteinExistence type="inferred from homology"/>
<accession>A0ABS9ZAJ3</accession>
<protein>
    <submittedName>
        <fullName evidence="5">TusE/DsrC/DsvC family sulfur relay protein</fullName>
    </submittedName>
</protein>
<gene>
    <name evidence="5" type="ORF">K2U94_18165</name>
</gene>
<evidence type="ECO:0000313" key="5">
    <source>
        <dbReference type="EMBL" id="MCI4684668.1"/>
    </source>
</evidence>
<dbReference type="InterPro" id="IPR025526">
    <property type="entry name" value="DsrC-like_dom_sf"/>
</dbReference>
<organism evidence="5 6">
    <name type="scientific">Candidatus Rhodoblastus alkanivorans</name>
    <dbReference type="NCBI Taxonomy" id="2954117"/>
    <lineage>
        <taxon>Bacteria</taxon>
        <taxon>Pseudomonadati</taxon>
        <taxon>Pseudomonadota</taxon>
        <taxon>Alphaproteobacteria</taxon>
        <taxon>Hyphomicrobiales</taxon>
        <taxon>Rhodoblastaceae</taxon>
        <taxon>Rhodoblastus</taxon>
    </lineage>
</organism>
<evidence type="ECO:0000313" key="6">
    <source>
        <dbReference type="Proteomes" id="UP001139104"/>
    </source>
</evidence>
<dbReference type="PANTHER" id="PTHR37010">
    <property type="entry name" value="SULFURTRANSFERASE TUSE"/>
    <property type="match status" value="1"/>
</dbReference>
<dbReference type="InterPro" id="IPR042072">
    <property type="entry name" value="DsrC-like_C"/>
</dbReference>